<comment type="caution">
    <text evidence="1">The sequence shown here is derived from an EMBL/GenBank/DDBJ whole genome shotgun (WGS) entry which is preliminary data.</text>
</comment>
<dbReference type="Gene3D" id="2.30.110.10">
    <property type="entry name" value="Electron Transport, Fmn-binding Protein, Chain A"/>
    <property type="match status" value="1"/>
</dbReference>
<dbReference type="EMBL" id="MLJI01000001">
    <property type="protein sequence ID" value="ORM93448.1"/>
    <property type="molecule type" value="Genomic_DNA"/>
</dbReference>
<evidence type="ECO:0000313" key="2">
    <source>
        <dbReference type="Proteomes" id="UP000193749"/>
    </source>
</evidence>
<reference evidence="1 2" key="1">
    <citation type="journal article" date="2017" name="Antonie Van Leeuwenhoek">
        <title>Phylogenomic resolution of the bacterial genus Pantoea and its relationship with Erwinia and Tatumella.</title>
        <authorList>
            <person name="Palmer M."/>
            <person name="Steenkamp E.T."/>
            <person name="Coetzee M.P."/>
            <person name="Chan W.Y."/>
            <person name="van Zyl E."/>
            <person name="De Maayer P."/>
            <person name="Coutinho T.A."/>
            <person name="Blom J."/>
            <person name="Smits T.H."/>
            <person name="Duffy B."/>
            <person name="Venter S.N."/>
        </authorList>
    </citation>
    <scope>NUCLEOTIDE SEQUENCE [LARGE SCALE GENOMIC DNA]</scope>
    <source>
        <strain evidence="1 2">LMG 2657</strain>
    </source>
</reference>
<name>A0A1X1ETX1_PANCY</name>
<evidence type="ECO:0000313" key="1">
    <source>
        <dbReference type="EMBL" id="ORM93448.1"/>
    </source>
</evidence>
<dbReference type="InterPro" id="IPR012349">
    <property type="entry name" value="Split_barrel_FMN-bd"/>
</dbReference>
<keyword evidence="2" id="KW-1185">Reference proteome</keyword>
<sequence length="281" mass="31400">MIMFHPGEQQAQQLAGFRQVRAAIYDQMPQQHQLFYAQLPYLLLAQRDPHGWPLAHLLMAAPGFVQPLDENHLAIQRSALQRAPLLSLPEEGDALAILGIDFATRRRNRANGEVAALGPDVLVMRVRESFGNCPQYIHQYPWQVPAAGKIAVTPITQLSGEDQNLLGRSQTFFIASGEPGGSMDISHRGGPAGFLRWHANGRLSFDDFPGNRYMNTLGNLLLDARCALLIPDWQQGTALHLQGDMTIDWEAINGEGRAIRRLWFTPHRIMRLGAGACWIRQ</sequence>
<gene>
    <name evidence="1" type="ORF">HA50_08845</name>
</gene>
<dbReference type="STRING" id="55209.HA50_08845"/>
<proteinExistence type="predicted"/>
<protein>
    <submittedName>
        <fullName evidence="1">Uncharacterized protein</fullName>
    </submittedName>
</protein>
<accession>A0A1X1ETX1</accession>
<dbReference type="Proteomes" id="UP000193749">
    <property type="component" value="Unassembled WGS sequence"/>
</dbReference>
<dbReference type="PANTHER" id="PTHR42815:SF2">
    <property type="entry name" value="FAD-BINDING, PUTATIVE (AFU_ORTHOLOGUE AFUA_6G07600)-RELATED"/>
    <property type="match status" value="1"/>
</dbReference>
<organism evidence="1 2">
    <name type="scientific">Pantoea cypripedii</name>
    <name type="common">Pectobacterium cypripedii</name>
    <name type="synonym">Erwinia cypripedii</name>
    <dbReference type="NCBI Taxonomy" id="55209"/>
    <lineage>
        <taxon>Bacteria</taxon>
        <taxon>Pseudomonadati</taxon>
        <taxon>Pseudomonadota</taxon>
        <taxon>Gammaproteobacteria</taxon>
        <taxon>Enterobacterales</taxon>
        <taxon>Erwiniaceae</taxon>
        <taxon>Pantoea</taxon>
    </lineage>
</organism>
<dbReference type="AlphaFoldDB" id="A0A1X1ETX1"/>
<dbReference type="PANTHER" id="PTHR42815">
    <property type="entry name" value="FAD-BINDING, PUTATIVE (AFU_ORTHOLOGUE AFUA_6G07600)-RELATED"/>
    <property type="match status" value="1"/>
</dbReference>